<feature type="domain" description="RNA polymerase sigma-70 region 2" evidence="1">
    <location>
        <begin position="6"/>
        <end position="58"/>
    </location>
</feature>
<dbReference type="InterPro" id="IPR013325">
    <property type="entry name" value="RNA_pol_sigma_r2"/>
</dbReference>
<dbReference type="GO" id="GO:0003700">
    <property type="term" value="F:DNA-binding transcription factor activity"/>
    <property type="evidence" value="ECO:0007669"/>
    <property type="project" value="InterPro"/>
</dbReference>
<accession>A0A8J4DY93</accession>
<evidence type="ECO:0000259" key="1">
    <source>
        <dbReference type="Pfam" id="PF04542"/>
    </source>
</evidence>
<sequence>MLAATARVTGDLDVAEECVQDAYVAALDAWTRDGVPHKPGAWLTTTARRKALDVLRRDTVFRAKMPMLVEDEAAAPEEPDEEAVADDRLRLIFTCCHPALAREAQVALTLRLVCGVATGDVAHAFLVPETTMAARLTRAKKKITAARIPYRVPGAAELPERLDAVLSVVHLLYTTGHTAPTGADLVRADLVDRALHLARTLHALMPDEPEVRGLLGLLLLTDARRATRTDADGRLVTLEEQDRSRWDRAMIDEGRRVVLDAFRTGRVGRYALQAAIASLHAIAPTYADTDWRQLVGLYDELLKAWPSPVVALNRTVALAMVDGPAAALAEIAALERDGRLDGYHYLPAVKADILRRDGRTAEAAAAYRAALDLVDNDAEREYLNRRLIGTGPPAPP</sequence>
<reference evidence="3" key="1">
    <citation type="submission" date="2021-01" db="EMBL/GenBank/DDBJ databases">
        <title>Whole genome shotgun sequence of Virgisporangium aurantiacum NBRC 16421.</title>
        <authorList>
            <person name="Komaki H."/>
            <person name="Tamura T."/>
        </authorList>
    </citation>
    <scope>NUCLEOTIDE SEQUENCE</scope>
    <source>
        <strain evidence="3">NBRC 16421</strain>
    </source>
</reference>
<dbReference type="AlphaFoldDB" id="A0A8J4DY93"/>
<dbReference type="PANTHER" id="PTHR47756:SF2">
    <property type="entry name" value="BLL6612 PROTEIN"/>
    <property type="match status" value="1"/>
</dbReference>
<dbReference type="InterPro" id="IPR013324">
    <property type="entry name" value="RNA_pol_sigma_r3/r4-like"/>
</dbReference>
<dbReference type="GO" id="GO:0006352">
    <property type="term" value="P:DNA-templated transcription initiation"/>
    <property type="evidence" value="ECO:0007669"/>
    <property type="project" value="InterPro"/>
</dbReference>
<name>A0A8J4DY93_9ACTN</name>
<gene>
    <name evidence="3" type="primary">rpoE_6</name>
    <name evidence="3" type="ORF">Vau01_021850</name>
</gene>
<keyword evidence="4" id="KW-1185">Reference proteome</keyword>
<dbReference type="Gene3D" id="1.10.1740.10">
    <property type="match status" value="1"/>
</dbReference>
<dbReference type="InterPro" id="IPR046531">
    <property type="entry name" value="DUF6596"/>
</dbReference>
<dbReference type="Proteomes" id="UP000612585">
    <property type="component" value="Unassembled WGS sequence"/>
</dbReference>
<proteinExistence type="predicted"/>
<dbReference type="Pfam" id="PF04542">
    <property type="entry name" value="Sigma70_r2"/>
    <property type="match status" value="1"/>
</dbReference>
<comment type="caution">
    <text evidence="3">The sequence shown here is derived from an EMBL/GenBank/DDBJ whole genome shotgun (WGS) entry which is preliminary data.</text>
</comment>
<protein>
    <submittedName>
        <fullName evidence="3">RNA polymerase subunit sigma-24</fullName>
    </submittedName>
</protein>
<dbReference type="RefSeq" id="WP_203991019.1">
    <property type="nucleotide sequence ID" value="NZ_BOPG01000012.1"/>
</dbReference>
<feature type="domain" description="DUF6596" evidence="2">
    <location>
        <begin position="161"/>
        <end position="260"/>
    </location>
</feature>
<evidence type="ECO:0000313" key="4">
    <source>
        <dbReference type="Proteomes" id="UP000612585"/>
    </source>
</evidence>
<evidence type="ECO:0000259" key="2">
    <source>
        <dbReference type="Pfam" id="PF20239"/>
    </source>
</evidence>
<dbReference type="EMBL" id="BOPG01000012">
    <property type="protein sequence ID" value="GIJ54669.1"/>
    <property type="molecule type" value="Genomic_DNA"/>
</dbReference>
<dbReference type="Pfam" id="PF20239">
    <property type="entry name" value="DUF6596"/>
    <property type="match status" value="1"/>
</dbReference>
<evidence type="ECO:0000313" key="3">
    <source>
        <dbReference type="EMBL" id="GIJ54669.1"/>
    </source>
</evidence>
<dbReference type="SUPFAM" id="SSF88659">
    <property type="entry name" value="Sigma3 and sigma4 domains of RNA polymerase sigma factors"/>
    <property type="match status" value="1"/>
</dbReference>
<dbReference type="InterPro" id="IPR007627">
    <property type="entry name" value="RNA_pol_sigma70_r2"/>
</dbReference>
<organism evidence="3 4">
    <name type="scientific">Virgisporangium aurantiacum</name>
    <dbReference type="NCBI Taxonomy" id="175570"/>
    <lineage>
        <taxon>Bacteria</taxon>
        <taxon>Bacillati</taxon>
        <taxon>Actinomycetota</taxon>
        <taxon>Actinomycetes</taxon>
        <taxon>Micromonosporales</taxon>
        <taxon>Micromonosporaceae</taxon>
        <taxon>Virgisporangium</taxon>
    </lineage>
</organism>
<dbReference type="SUPFAM" id="SSF88946">
    <property type="entry name" value="Sigma2 domain of RNA polymerase sigma factors"/>
    <property type="match status" value="1"/>
</dbReference>
<dbReference type="PANTHER" id="PTHR47756">
    <property type="entry name" value="BLL6612 PROTEIN-RELATED"/>
    <property type="match status" value="1"/>
</dbReference>